<reference evidence="2 3" key="1">
    <citation type="journal article" date="2015" name="Genome Biol.">
        <title>Comparative genomics of Steinernema reveals deeply conserved gene regulatory networks.</title>
        <authorList>
            <person name="Dillman A.R."/>
            <person name="Macchietto M."/>
            <person name="Porter C.F."/>
            <person name="Rogers A."/>
            <person name="Williams B."/>
            <person name="Antoshechkin I."/>
            <person name="Lee M.M."/>
            <person name="Goodwin Z."/>
            <person name="Lu X."/>
            <person name="Lewis E.E."/>
            <person name="Goodrich-Blair H."/>
            <person name="Stock S.P."/>
            <person name="Adams B.J."/>
            <person name="Sternberg P.W."/>
            <person name="Mortazavi A."/>
        </authorList>
    </citation>
    <scope>NUCLEOTIDE SEQUENCE [LARGE SCALE GENOMIC DNA]</scope>
    <source>
        <strain evidence="2 3">ALL</strain>
    </source>
</reference>
<feature type="chain" id="PRO_5020647378" evidence="1">
    <location>
        <begin position="22"/>
        <end position="157"/>
    </location>
</feature>
<comment type="caution">
    <text evidence="2">The sequence shown here is derived from an EMBL/GenBank/DDBJ whole genome shotgun (WGS) entry which is preliminary data.</text>
</comment>
<keyword evidence="3" id="KW-1185">Reference proteome</keyword>
<dbReference type="AlphaFoldDB" id="A0A4U5MDI9"/>
<accession>A0A4U5MDI9</accession>
<evidence type="ECO:0000313" key="2">
    <source>
        <dbReference type="EMBL" id="TKR67194.1"/>
    </source>
</evidence>
<feature type="signal peptide" evidence="1">
    <location>
        <begin position="1"/>
        <end position="21"/>
    </location>
</feature>
<dbReference type="EMBL" id="AZBU02000008">
    <property type="protein sequence ID" value="TKR67194.1"/>
    <property type="molecule type" value="Genomic_DNA"/>
</dbReference>
<keyword evidence="1" id="KW-0732">Signal</keyword>
<protein>
    <submittedName>
        <fullName evidence="2">Uncharacterized protein</fullName>
    </submittedName>
</protein>
<gene>
    <name evidence="2" type="ORF">L596_023380</name>
</gene>
<reference evidence="2 3" key="2">
    <citation type="journal article" date="2019" name="G3 (Bethesda)">
        <title>Hybrid Assembly of the Genome of the Entomopathogenic Nematode Steinernema carpocapsae Identifies the X-Chromosome.</title>
        <authorList>
            <person name="Serra L."/>
            <person name="Macchietto M."/>
            <person name="Macias-Munoz A."/>
            <person name="McGill C.J."/>
            <person name="Rodriguez I.M."/>
            <person name="Rodriguez B."/>
            <person name="Murad R."/>
            <person name="Mortazavi A."/>
        </authorList>
    </citation>
    <scope>NUCLEOTIDE SEQUENCE [LARGE SCALE GENOMIC DNA]</scope>
    <source>
        <strain evidence="2 3">ALL</strain>
    </source>
</reference>
<organism evidence="2 3">
    <name type="scientific">Steinernema carpocapsae</name>
    <name type="common">Entomopathogenic nematode</name>
    <dbReference type="NCBI Taxonomy" id="34508"/>
    <lineage>
        <taxon>Eukaryota</taxon>
        <taxon>Metazoa</taxon>
        <taxon>Ecdysozoa</taxon>
        <taxon>Nematoda</taxon>
        <taxon>Chromadorea</taxon>
        <taxon>Rhabditida</taxon>
        <taxon>Tylenchina</taxon>
        <taxon>Panagrolaimomorpha</taxon>
        <taxon>Strongyloidoidea</taxon>
        <taxon>Steinernematidae</taxon>
        <taxon>Steinernema</taxon>
    </lineage>
</organism>
<sequence>MKPHLLTLLLLFLAFPESSLALTTFVFKNHCLVSVDVIRHIDTILGTLKSGGQMTLQFEHQIVFIGIGNNGLCQSCHLGKIPISPYYVGAYLNYFWRPEDMMVTFNDASSKIYAPPIGVTSITLSHSSGARMRCDGFTCTEQKIYVPTNGTFTVSYC</sequence>
<evidence type="ECO:0000256" key="1">
    <source>
        <dbReference type="SAM" id="SignalP"/>
    </source>
</evidence>
<name>A0A4U5MDI9_STECR</name>
<proteinExistence type="predicted"/>
<dbReference type="Proteomes" id="UP000298663">
    <property type="component" value="Unassembled WGS sequence"/>
</dbReference>
<evidence type="ECO:0000313" key="3">
    <source>
        <dbReference type="Proteomes" id="UP000298663"/>
    </source>
</evidence>